<proteinExistence type="predicted"/>
<dbReference type="OrthoDB" id="784829at2"/>
<dbReference type="AlphaFoldDB" id="F3QNU2"/>
<evidence type="ECO:0000313" key="4">
    <source>
        <dbReference type="Proteomes" id="UP000005156"/>
    </source>
</evidence>
<dbReference type="HOGENOM" id="CLU_392244_0_0_4"/>
<evidence type="ECO:0000256" key="1">
    <source>
        <dbReference type="SAM" id="MobiDB-lite"/>
    </source>
</evidence>
<organism evidence="3 4">
    <name type="scientific">Parasutterella excrementihominis YIT 11859</name>
    <dbReference type="NCBI Taxonomy" id="762966"/>
    <lineage>
        <taxon>Bacteria</taxon>
        <taxon>Pseudomonadati</taxon>
        <taxon>Pseudomonadota</taxon>
        <taxon>Betaproteobacteria</taxon>
        <taxon>Burkholderiales</taxon>
        <taxon>Sutterellaceae</taxon>
        <taxon>Parasutterella</taxon>
    </lineage>
</organism>
<evidence type="ECO:0000313" key="3">
    <source>
        <dbReference type="EMBL" id="EGG50643.1"/>
    </source>
</evidence>
<dbReference type="InterPro" id="IPR013610">
    <property type="entry name" value="ArdC_N"/>
</dbReference>
<dbReference type="EMBL" id="AFBP01000096">
    <property type="protein sequence ID" value="EGG50643.1"/>
    <property type="molecule type" value="Genomic_DNA"/>
</dbReference>
<feature type="compositionally biased region" description="Basic and acidic residues" evidence="1">
    <location>
        <begin position="690"/>
        <end position="703"/>
    </location>
</feature>
<evidence type="ECO:0000259" key="2">
    <source>
        <dbReference type="Pfam" id="PF08401"/>
    </source>
</evidence>
<dbReference type="GeneID" id="43349898"/>
<comment type="caution">
    <text evidence="3">The sequence shown here is derived from an EMBL/GenBank/DDBJ whole genome shotgun (WGS) entry which is preliminary data.</text>
</comment>
<reference evidence="3 4" key="1">
    <citation type="submission" date="2011-02" db="EMBL/GenBank/DDBJ databases">
        <authorList>
            <person name="Weinstock G."/>
            <person name="Sodergren E."/>
            <person name="Clifton S."/>
            <person name="Fulton L."/>
            <person name="Fulton B."/>
            <person name="Courtney L."/>
            <person name="Fronick C."/>
            <person name="Harrison M."/>
            <person name="Strong C."/>
            <person name="Farmer C."/>
            <person name="Delahaunty K."/>
            <person name="Markovic C."/>
            <person name="Hall O."/>
            <person name="Minx P."/>
            <person name="Tomlinson C."/>
            <person name="Mitreva M."/>
            <person name="Hou S."/>
            <person name="Chen J."/>
            <person name="Wollam A."/>
            <person name="Pepin K.H."/>
            <person name="Johnson M."/>
            <person name="Bhonagiri V."/>
            <person name="Zhang X."/>
            <person name="Suruliraj S."/>
            <person name="Warren W."/>
            <person name="Chinwalla A."/>
            <person name="Mardis E.R."/>
            <person name="Wilson R.K."/>
        </authorList>
    </citation>
    <scope>NUCLEOTIDE SEQUENCE [LARGE SCALE GENOMIC DNA]</scope>
    <source>
        <strain evidence="3 4">YIT 11859</strain>
    </source>
</reference>
<gene>
    <name evidence="3" type="ORF">HMPREF9439_02628</name>
</gene>
<name>F3QNU2_9BURK</name>
<sequence>MEKTSFEKLAEDVSSKFADLIEAGKAPWSMGGSIPEYPVDAISGKPLAGITALQLLMKEKSAGFSDNRWLTEPQIAALGGKISKGARGIPSVVWTETTAGKLTQTKVPTTYYNVEQCENLSRLPPLSPYNHNPRDLMSDICVGFGIKPEQKFGNPSAYVNKKRELILGDSSVYDPSGKNYDKERLNAALDGIRALTNFVNYQKHQDLTKQPEDVNELALREKLARTFMQSYAGSRFPILDKDFEQAENKNLADFIRKHPASLFTSASDASRLVDRIMEISERSYILFDYERQDAFILKAGECRSYLAKEFSKLSLSGTLLNNSGVRELKDSLFKQGYFSPYSCNINILNPVAEKNLCSQLNHCGFQFVENRNRDNFLSPYDADILLAAQSRSAMMAERAEKAILESAIPPDPYKKGWLETKISDRQLSQDENAFVAAANKTWNEIAYRRRTADKDFFSLKHCWVVDFDADTVRKATLKDAVGKAADMADTWMEKDHNYGSSVRSPIREACRELFNAQKDSSEYDDLFGRVKAEKELSFCDRILNPARDLDGRGNIVLRDLNHKGLVICSDPRTLPEVCSWGPETLKTQCAEVLKKEGLSFEAIEALEKNEPDYKKQEHFNDFCNAQKTFYSIESKRRETEELNLMRKTFSDPSPEKVEAIKAAAKEQIRAMRLSAKLDQQRGMTQQSSASDREANRTQQAPER</sequence>
<keyword evidence="4" id="KW-1185">Reference proteome</keyword>
<accession>F3QNU2</accession>
<feature type="region of interest" description="Disordered" evidence="1">
    <location>
        <begin position="671"/>
        <end position="703"/>
    </location>
</feature>
<dbReference type="RefSeq" id="WP_008865054.1">
    <property type="nucleotide sequence ID" value="NZ_GL883761.1"/>
</dbReference>
<protein>
    <recommendedName>
        <fullName evidence="2">N-terminal domain-containing protein</fullName>
    </recommendedName>
</protein>
<dbReference type="Proteomes" id="UP000005156">
    <property type="component" value="Unassembled WGS sequence"/>
</dbReference>
<feature type="domain" description="N-terminal" evidence="2">
    <location>
        <begin position="9"/>
        <end position="101"/>
    </location>
</feature>
<dbReference type="Pfam" id="PF08401">
    <property type="entry name" value="ArdcN"/>
    <property type="match status" value="1"/>
</dbReference>
<dbReference type="eggNOG" id="COG4227">
    <property type="taxonomic scope" value="Bacteria"/>
</dbReference>
<dbReference type="GO" id="GO:0003697">
    <property type="term" value="F:single-stranded DNA binding"/>
    <property type="evidence" value="ECO:0007669"/>
    <property type="project" value="InterPro"/>
</dbReference>